<protein>
    <recommendedName>
        <fullName evidence="2">PD-(D/E)XK nuclease-like domain-containing protein</fullName>
    </recommendedName>
</protein>
<name>A0AAJ0MJ11_9PEZI</name>
<proteinExistence type="predicted"/>
<organism evidence="3 4">
    <name type="scientific">Lasiosphaeria hispida</name>
    <dbReference type="NCBI Taxonomy" id="260671"/>
    <lineage>
        <taxon>Eukaryota</taxon>
        <taxon>Fungi</taxon>
        <taxon>Dikarya</taxon>
        <taxon>Ascomycota</taxon>
        <taxon>Pezizomycotina</taxon>
        <taxon>Sordariomycetes</taxon>
        <taxon>Sordariomycetidae</taxon>
        <taxon>Sordariales</taxon>
        <taxon>Lasiosphaeriaceae</taxon>
        <taxon>Lasiosphaeria</taxon>
    </lineage>
</organism>
<accession>A0AAJ0MJ11</accession>
<dbReference type="AlphaFoldDB" id="A0AAJ0MJ11"/>
<feature type="region of interest" description="Disordered" evidence="1">
    <location>
        <begin position="19"/>
        <end position="88"/>
    </location>
</feature>
<comment type="caution">
    <text evidence="3">The sequence shown here is derived from an EMBL/GenBank/DDBJ whole genome shotgun (WGS) entry which is preliminary data.</text>
</comment>
<evidence type="ECO:0000313" key="3">
    <source>
        <dbReference type="EMBL" id="KAK3360756.1"/>
    </source>
</evidence>
<dbReference type="InterPro" id="IPR046797">
    <property type="entry name" value="PDDEXK_12"/>
</dbReference>
<reference evidence="3" key="1">
    <citation type="journal article" date="2023" name="Mol. Phylogenet. Evol.">
        <title>Genome-scale phylogeny and comparative genomics of the fungal order Sordariales.</title>
        <authorList>
            <person name="Hensen N."/>
            <person name="Bonometti L."/>
            <person name="Westerberg I."/>
            <person name="Brannstrom I.O."/>
            <person name="Guillou S."/>
            <person name="Cros-Aarteil S."/>
            <person name="Calhoun S."/>
            <person name="Haridas S."/>
            <person name="Kuo A."/>
            <person name="Mondo S."/>
            <person name="Pangilinan J."/>
            <person name="Riley R."/>
            <person name="LaButti K."/>
            <person name="Andreopoulos B."/>
            <person name="Lipzen A."/>
            <person name="Chen C."/>
            <person name="Yan M."/>
            <person name="Daum C."/>
            <person name="Ng V."/>
            <person name="Clum A."/>
            <person name="Steindorff A."/>
            <person name="Ohm R.A."/>
            <person name="Martin F."/>
            <person name="Silar P."/>
            <person name="Natvig D.O."/>
            <person name="Lalanne C."/>
            <person name="Gautier V."/>
            <person name="Ament-Velasquez S.L."/>
            <person name="Kruys A."/>
            <person name="Hutchinson M.I."/>
            <person name="Powell A.J."/>
            <person name="Barry K."/>
            <person name="Miller A.N."/>
            <person name="Grigoriev I.V."/>
            <person name="Debuchy R."/>
            <person name="Gladieux P."/>
            <person name="Hiltunen Thoren M."/>
            <person name="Johannesson H."/>
        </authorList>
    </citation>
    <scope>NUCLEOTIDE SEQUENCE</scope>
    <source>
        <strain evidence="3">CBS 955.72</strain>
    </source>
</reference>
<feature type="domain" description="PD-(D/E)XK nuclease-like" evidence="2">
    <location>
        <begin position="216"/>
        <end position="461"/>
    </location>
</feature>
<feature type="compositionally biased region" description="Polar residues" evidence="1">
    <location>
        <begin position="108"/>
        <end position="128"/>
    </location>
</feature>
<dbReference type="Pfam" id="PF20516">
    <property type="entry name" value="PDDEXK_12"/>
    <property type="match status" value="1"/>
</dbReference>
<evidence type="ECO:0000259" key="2">
    <source>
        <dbReference type="Pfam" id="PF20516"/>
    </source>
</evidence>
<dbReference type="EMBL" id="JAUIQD010000002">
    <property type="protein sequence ID" value="KAK3360756.1"/>
    <property type="molecule type" value="Genomic_DNA"/>
</dbReference>
<evidence type="ECO:0000256" key="1">
    <source>
        <dbReference type="SAM" id="MobiDB-lite"/>
    </source>
</evidence>
<keyword evidence="4" id="KW-1185">Reference proteome</keyword>
<gene>
    <name evidence="3" type="ORF">B0T25DRAFT_496757</name>
</gene>
<reference evidence="3" key="2">
    <citation type="submission" date="2023-06" db="EMBL/GenBank/DDBJ databases">
        <authorList>
            <consortium name="Lawrence Berkeley National Laboratory"/>
            <person name="Haridas S."/>
            <person name="Hensen N."/>
            <person name="Bonometti L."/>
            <person name="Westerberg I."/>
            <person name="Brannstrom I.O."/>
            <person name="Guillou S."/>
            <person name="Cros-Aarteil S."/>
            <person name="Calhoun S."/>
            <person name="Kuo A."/>
            <person name="Mondo S."/>
            <person name="Pangilinan J."/>
            <person name="Riley R."/>
            <person name="Labutti K."/>
            <person name="Andreopoulos B."/>
            <person name="Lipzen A."/>
            <person name="Chen C."/>
            <person name="Yanf M."/>
            <person name="Daum C."/>
            <person name="Ng V."/>
            <person name="Clum A."/>
            <person name="Steindorff A."/>
            <person name="Ohm R."/>
            <person name="Martin F."/>
            <person name="Silar P."/>
            <person name="Natvig D."/>
            <person name="Lalanne C."/>
            <person name="Gautier V."/>
            <person name="Ament-Velasquez S.L."/>
            <person name="Kruys A."/>
            <person name="Hutchinson M.I."/>
            <person name="Powell A.J."/>
            <person name="Barry K."/>
            <person name="Miller A.N."/>
            <person name="Grigoriev I.V."/>
            <person name="Debuchy R."/>
            <person name="Gladieux P."/>
            <person name="Thoren M.H."/>
            <person name="Johannesson H."/>
        </authorList>
    </citation>
    <scope>NUCLEOTIDE SEQUENCE</scope>
    <source>
        <strain evidence="3">CBS 955.72</strain>
    </source>
</reference>
<evidence type="ECO:0000313" key="4">
    <source>
        <dbReference type="Proteomes" id="UP001275084"/>
    </source>
</evidence>
<feature type="region of interest" description="Disordered" evidence="1">
    <location>
        <begin position="104"/>
        <end position="145"/>
    </location>
</feature>
<sequence>MYKAAAEVQGWLLKSSCAQANDCDTPDSTSPKSLKRTFNMVTPPLSASRGTSPNKKRKVDSPVDGGAPSPHLPRSIADAEPDSTPRSNQSAIITKFSLNHATLARAQSPGSTRISGSASIPDTTPSTDRQTKKPQGRSRGPSPVKNIVGLQRLDKPVQFGSLDDNAEDGQLPEDARDLFVSIWETVNFQRGIYPEEIEDDIRRLNRKISRTNHPSTTPARLARAEFQHVRHIEALARQCLALRRSEASWNSIVHSPLLDLALWKHSKSVMFENATSAKILPAFIPALVTGEAIEGKMVDFVMSPRLGIDAGAASHTLQVSGIAAAAQTLATQPSAGSCNFGVNQTDYPPLLRAPTAVTIETKVGGASSEEGRLQLGIWTAAWHIRMTALGLGGGKEGPSLPTLPLILTHDHEWSLYFAADRGPKIEILGPMQIGMTDTIQGIYRLLAVLRRLAEWIETEFRNWVVSAFVEDYTSQH</sequence>
<dbReference type="Proteomes" id="UP001275084">
    <property type="component" value="Unassembled WGS sequence"/>
</dbReference>